<dbReference type="NCBIfam" id="TIGR03954">
    <property type="entry name" value="integ_memb_HG"/>
    <property type="match status" value="1"/>
</dbReference>
<dbReference type="GO" id="GO:0005886">
    <property type="term" value="C:plasma membrane"/>
    <property type="evidence" value="ECO:0007669"/>
    <property type="project" value="UniProtKB-SubCell"/>
</dbReference>
<feature type="transmembrane region" description="Helical" evidence="6">
    <location>
        <begin position="108"/>
        <end position="127"/>
    </location>
</feature>
<evidence type="ECO:0000256" key="2">
    <source>
        <dbReference type="ARBA" id="ARBA00022475"/>
    </source>
</evidence>
<reference evidence="8" key="1">
    <citation type="submission" date="2020-05" db="EMBL/GenBank/DDBJ databases">
        <authorList>
            <person name="Chiriac C."/>
            <person name="Salcher M."/>
            <person name="Ghai R."/>
            <person name="Kavagutti S V."/>
        </authorList>
    </citation>
    <scope>NUCLEOTIDE SEQUENCE</scope>
</reference>
<dbReference type="AlphaFoldDB" id="A0A6J6BT23"/>
<feature type="domain" description="DUF3817" evidence="7">
    <location>
        <begin position="16"/>
        <end position="132"/>
    </location>
</feature>
<feature type="transmembrane region" description="Helical" evidence="6">
    <location>
        <begin position="76"/>
        <end position="96"/>
    </location>
</feature>
<dbReference type="Pfam" id="PF12823">
    <property type="entry name" value="DUF3817"/>
    <property type="match status" value="1"/>
</dbReference>
<evidence type="ECO:0000256" key="4">
    <source>
        <dbReference type="ARBA" id="ARBA00022989"/>
    </source>
</evidence>
<evidence type="ECO:0000313" key="9">
    <source>
        <dbReference type="EMBL" id="CAB4616199.1"/>
    </source>
</evidence>
<protein>
    <submittedName>
        <fullName evidence="8">Unannotated protein</fullName>
    </submittedName>
</protein>
<evidence type="ECO:0000313" key="8">
    <source>
        <dbReference type="EMBL" id="CAB4542291.1"/>
    </source>
</evidence>
<evidence type="ECO:0000256" key="1">
    <source>
        <dbReference type="ARBA" id="ARBA00004651"/>
    </source>
</evidence>
<gene>
    <name evidence="8" type="ORF">UFOPK1433_00575</name>
    <name evidence="9" type="ORF">UFOPK1843_01142</name>
</gene>
<proteinExistence type="predicted"/>
<organism evidence="8">
    <name type="scientific">freshwater metagenome</name>
    <dbReference type="NCBI Taxonomy" id="449393"/>
    <lineage>
        <taxon>unclassified sequences</taxon>
        <taxon>metagenomes</taxon>
        <taxon>ecological metagenomes</taxon>
    </lineage>
</organism>
<dbReference type="EMBL" id="CAEZSN010000053">
    <property type="protein sequence ID" value="CAB4542291.1"/>
    <property type="molecule type" value="Genomic_DNA"/>
</dbReference>
<dbReference type="InterPro" id="IPR023845">
    <property type="entry name" value="DUF3817_TM"/>
</dbReference>
<dbReference type="EMBL" id="CAEZUR010000125">
    <property type="protein sequence ID" value="CAB4616199.1"/>
    <property type="molecule type" value="Genomic_DNA"/>
</dbReference>
<comment type="subcellular location">
    <subcellularLocation>
        <location evidence="1">Cell membrane</location>
        <topology evidence="1">Multi-pass membrane protein</topology>
    </subcellularLocation>
</comment>
<sequence>MPNPPKLRETVTRVLGQYRVAANITGVFLIVITVLYAIRLIHSTDLWLAGPHGVLWFETFSMDADGFRVGLPDTGFNLTSMILIVHGWLYVFYLYTDFRLWSLLRWSLGRFLLIAAGGVVPFLSFFAERHFRKVAEAQLKESGA</sequence>
<evidence type="ECO:0000259" key="7">
    <source>
        <dbReference type="Pfam" id="PF12823"/>
    </source>
</evidence>
<accession>A0A6J6BT23</accession>
<keyword evidence="2" id="KW-1003">Cell membrane</keyword>
<keyword evidence="5 6" id="KW-0472">Membrane</keyword>
<evidence type="ECO:0000256" key="6">
    <source>
        <dbReference type="SAM" id="Phobius"/>
    </source>
</evidence>
<dbReference type="PANTHER" id="PTHR40077">
    <property type="entry name" value="MEMBRANE PROTEIN-RELATED"/>
    <property type="match status" value="1"/>
</dbReference>
<evidence type="ECO:0000256" key="5">
    <source>
        <dbReference type="ARBA" id="ARBA00023136"/>
    </source>
</evidence>
<feature type="transmembrane region" description="Helical" evidence="6">
    <location>
        <begin position="20"/>
        <end position="38"/>
    </location>
</feature>
<evidence type="ECO:0000256" key="3">
    <source>
        <dbReference type="ARBA" id="ARBA00022692"/>
    </source>
</evidence>
<name>A0A6J6BT23_9ZZZZ</name>
<keyword evidence="3 6" id="KW-0812">Transmembrane</keyword>
<keyword evidence="4 6" id="KW-1133">Transmembrane helix</keyword>
<dbReference type="PANTHER" id="PTHR40077:SF2">
    <property type="entry name" value="MEMBRANE PROTEIN"/>
    <property type="match status" value="1"/>
</dbReference>